<proteinExistence type="predicted"/>
<dbReference type="AlphaFoldDB" id="A0A242MCQ1"/>
<evidence type="ECO:0000313" key="3">
    <source>
        <dbReference type="Proteomes" id="UP000194546"/>
    </source>
</evidence>
<dbReference type="EMBL" id="NBTY01000160">
    <property type="protein sequence ID" value="OTP69077.1"/>
    <property type="molecule type" value="Genomic_DNA"/>
</dbReference>
<reference evidence="2 4" key="2">
    <citation type="submission" date="2017-03" db="EMBL/GenBank/DDBJ databases">
        <title>Genome analysis of strain PAMC 26577.</title>
        <authorList>
            <person name="Oh H.-M."/>
            <person name="Yang J.-A."/>
        </authorList>
    </citation>
    <scope>NUCLEOTIDE SEQUENCE [LARGE SCALE GENOMIC DNA]</scope>
    <source>
        <strain evidence="2 4">PAMC 26577</strain>
    </source>
</reference>
<dbReference type="Proteomes" id="UP000195221">
    <property type="component" value="Unassembled WGS sequence"/>
</dbReference>
<name>A0A242MCQ1_CABSO</name>
<dbReference type="EMBL" id="NBTZ01000091">
    <property type="protein sequence ID" value="OTP72240.1"/>
    <property type="molecule type" value="Genomic_DNA"/>
</dbReference>
<evidence type="ECO:0000313" key="2">
    <source>
        <dbReference type="EMBL" id="OTP72240.1"/>
    </source>
</evidence>
<organism evidence="1 3">
    <name type="scientific">Caballeronia sordidicola</name>
    <name type="common">Burkholderia sordidicola</name>
    <dbReference type="NCBI Taxonomy" id="196367"/>
    <lineage>
        <taxon>Bacteria</taxon>
        <taxon>Pseudomonadati</taxon>
        <taxon>Pseudomonadota</taxon>
        <taxon>Betaproteobacteria</taxon>
        <taxon>Burkholderiales</taxon>
        <taxon>Burkholderiaceae</taxon>
        <taxon>Caballeronia</taxon>
    </lineage>
</organism>
<comment type="caution">
    <text evidence="1">The sequence shown here is derived from an EMBL/GenBank/DDBJ whole genome shotgun (WGS) entry which is preliminary data.</text>
</comment>
<sequence length="41" mass="4572">MVVRKCLLRIVAAGSLSDNRVRRQLQNRADACFPLCRLASA</sequence>
<accession>A0A242MCQ1</accession>
<evidence type="ECO:0000313" key="4">
    <source>
        <dbReference type="Proteomes" id="UP000195221"/>
    </source>
</evidence>
<gene>
    <name evidence="1" type="ORF">PAMC26510_28115</name>
    <name evidence="2" type="ORF">PAMC26577_21065</name>
</gene>
<dbReference type="Proteomes" id="UP000194546">
    <property type="component" value="Unassembled WGS sequence"/>
</dbReference>
<evidence type="ECO:0000313" key="1">
    <source>
        <dbReference type="EMBL" id="OTP69077.1"/>
    </source>
</evidence>
<protein>
    <submittedName>
        <fullName evidence="1">Uncharacterized protein</fullName>
    </submittedName>
</protein>
<reference evidence="1 3" key="1">
    <citation type="submission" date="2017-03" db="EMBL/GenBank/DDBJ databases">
        <title>Genome analysis of strain PAMC 26510.</title>
        <authorList>
            <person name="Oh H.-M."/>
            <person name="Yang J.-A."/>
        </authorList>
    </citation>
    <scope>NUCLEOTIDE SEQUENCE [LARGE SCALE GENOMIC DNA]</scope>
    <source>
        <strain evidence="1 3">PAMC 26510</strain>
    </source>
</reference>